<dbReference type="GO" id="GO:0005975">
    <property type="term" value="P:carbohydrate metabolic process"/>
    <property type="evidence" value="ECO:0007669"/>
    <property type="project" value="InterPro"/>
</dbReference>
<evidence type="ECO:0000259" key="3">
    <source>
        <dbReference type="PROSITE" id="PS51762"/>
    </source>
</evidence>
<dbReference type="Gene3D" id="2.60.120.200">
    <property type="match status" value="1"/>
</dbReference>
<dbReference type="SUPFAM" id="SSF49899">
    <property type="entry name" value="Concanavalin A-like lectins/glucanases"/>
    <property type="match status" value="1"/>
</dbReference>
<dbReference type="CDD" id="cd08023">
    <property type="entry name" value="GH16_laminarinase_like"/>
    <property type="match status" value="1"/>
</dbReference>
<comment type="similarity">
    <text evidence="1">Belongs to the glycosyl hydrolase 16 family.</text>
</comment>
<dbReference type="PROSITE" id="PS51762">
    <property type="entry name" value="GH16_2"/>
    <property type="match status" value="1"/>
</dbReference>
<feature type="signal peptide" evidence="2">
    <location>
        <begin position="1"/>
        <end position="29"/>
    </location>
</feature>
<keyword evidence="5" id="KW-1185">Reference proteome</keyword>
<reference evidence="4 5" key="1">
    <citation type="submission" date="2019-03" db="EMBL/GenBank/DDBJ databases">
        <authorList>
            <person name="Kim M.K.M."/>
        </authorList>
    </citation>
    <scope>NUCLEOTIDE SEQUENCE [LARGE SCALE GENOMIC DNA]</scope>
    <source>
        <strain evidence="4 5">18JY15-6</strain>
    </source>
</reference>
<dbReference type="AlphaFoldDB" id="A0A4R1BX04"/>
<evidence type="ECO:0000256" key="1">
    <source>
        <dbReference type="ARBA" id="ARBA00006865"/>
    </source>
</evidence>
<dbReference type="RefSeq" id="WP_131585294.1">
    <property type="nucleotide sequence ID" value="NZ_SJZJ01000029.1"/>
</dbReference>
<dbReference type="InterPro" id="IPR000757">
    <property type="entry name" value="Beta-glucanase-like"/>
</dbReference>
<dbReference type="GO" id="GO:0004553">
    <property type="term" value="F:hydrolase activity, hydrolyzing O-glycosyl compounds"/>
    <property type="evidence" value="ECO:0007669"/>
    <property type="project" value="InterPro"/>
</dbReference>
<name>A0A4R1BX04_9ACTN</name>
<protein>
    <submittedName>
        <fullName evidence="4">Glycoside hydrolase family 16 protein</fullName>
    </submittedName>
</protein>
<feature type="domain" description="GH16" evidence="3">
    <location>
        <begin position="19"/>
        <end position="293"/>
    </location>
</feature>
<dbReference type="InterPro" id="IPR013320">
    <property type="entry name" value="ConA-like_dom_sf"/>
</dbReference>
<comment type="caution">
    <text evidence="4">The sequence shown here is derived from an EMBL/GenBank/DDBJ whole genome shotgun (WGS) entry which is preliminary data.</text>
</comment>
<evidence type="ECO:0000313" key="4">
    <source>
        <dbReference type="EMBL" id="TCJ21835.1"/>
    </source>
</evidence>
<dbReference type="EMBL" id="SJZJ01000029">
    <property type="protein sequence ID" value="TCJ21835.1"/>
    <property type="molecule type" value="Genomic_DNA"/>
</dbReference>
<evidence type="ECO:0000313" key="5">
    <source>
        <dbReference type="Proteomes" id="UP000295453"/>
    </source>
</evidence>
<accession>A0A4R1BX04</accession>
<keyword evidence="4" id="KW-0378">Hydrolase</keyword>
<gene>
    <name evidence="4" type="ORF">EPD65_14285</name>
</gene>
<proteinExistence type="inferred from homology"/>
<sequence length="293" mass="31255">MFTAALRPARWLTVLVALTALAVAPVAQHPDAADAAANDACGARIAKPAGGLWACSFVDDFNGTSLDAAKWAAQNTALSGFYMNKTCFKQGQGYAVRGGQLTLTVRRTAAFTCQVPGDGDFTSTSVGGAISTYGKFAQAYGRFEARMKFPAYAARGLHGGFWMNPQARSYGAWPASGEIDVAEWYSSVASRMYPSLHYTGSTSADTAYTCSIGRADTFHTYAVVWGTTSMQFLYDGQLCFKRSWSPTDVEAPKPFDKPFTASLIAALGAGSNAPDAKTPKASATVVDYVKVWR</sequence>
<dbReference type="InterPro" id="IPR050546">
    <property type="entry name" value="Glycosyl_Hydrlase_16"/>
</dbReference>
<dbReference type="Pfam" id="PF00722">
    <property type="entry name" value="Glyco_hydro_16"/>
    <property type="match status" value="1"/>
</dbReference>
<dbReference type="Proteomes" id="UP000295453">
    <property type="component" value="Unassembled WGS sequence"/>
</dbReference>
<organism evidence="4 5">
    <name type="scientific">Nocardioides jejuensis</name>
    <dbReference type="NCBI Taxonomy" id="2502782"/>
    <lineage>
        <taxon>Bacteria</taxon>
        <taxon>Bacillati</taxon>
        <taxon>Actinomycetota</taxon>
        <taxon>Actinomycetes</taxon>
        <taxon>Propionibacteriales</taxon>
        <taxon>Nocardioidaceae</taxon>
        <taxon>Nocardioides</taxon>
    </lineage>
</organism>
<dbReference type="PANTHER" id="PTHR10963">
    <property type="entry name" value="GLYCOSYL HYDROLASE-RELATED"/>
    <property type="match status" value="1"/>
</dbReference>
<keyword evidence="2" id="KW-0732">Signal</keyword>
<dbReference type="PANTHER" id="PTHR10963:SF55">
    <property type="entry name" value="GLYCOSIDE HYDROLASE FAMILY 16 PROTEIN"/>
    <property type="match status" value="1"/>
</dbReference>
<dbReference type="OrthoDB" id="9809583at2"/>
<feature type="chain" id="PRO_5038667974" evidence="2">
    <location>
        <begin position="30"/>
        <end position="293"/>
    </location>
</feature>
<evidence type="ECO:0000256" key="2">
    <source>
        <dbReference type="SAM" id="SignalP"/>
    </source>
</evidence>